<gene>
    <name evidence="1" type="ORF">GCM10010339_04150</name>
</gene>
<keyword evidence="2" id="KW-1185">Reference proteome</keyword>
<proteinExistence type="predicted"/>
<dbReference type="Proteomes" id="UP000655443">
    <property type="component" value="Unassembled WGS sequence"/>
</dbReference>
<evidence type="ECO:0000313" key="1">
    <source>
        <dbReference type="EMBL" id="GHD98145.1"/>
    </source>
</evidence>
<organism evidence="1 2">
    <name type="scientific">Streptomyces alanosinicus</name>
    <dbReference type="NCBI Taxonomy" id="68171"/>
    <lineage>
        <taxon>Bacteria</taxon>
        <taxon>Bacillati</taxon>
        <taxon>Actinomycetota</taxon>
        <taxon>Actinomycetes</taxon>
        <taxon>Kitasatosporales</taxon>
        <taxon>Streptomycetaceae</taxon>
        <taxon>Streptomyces</taxon>
    </lineage>
</organism>
<accession>A0A918YDE6</accession>
<sequence length="181" mass="19684">MGAHPAAAAGKPGPVLVDHPQKPQAVLTPGRAGRVTVQLKNTGRGSARNDGRMYMEIWAPYGTRFTDTRLTPLHGAPGGWACKGDAYRKGVPYESTILRCFSDRHGQVARAGGTAAWELRMKVVPGTRAGTTLATTPYNRGAVFHFGYRGRSVWTTMSLKVRTPGKAHRAHRRAHHGGRHR</sequence>
<reference evidence="1" key="2">
    <citation type="submission" date="2020-09" db="EMBL/GenBank/DDBJ databases">
        <authorList>
            <person name="Sun Q."/>
            <person name="Ohkuma M."/>
        </authorList>
    </citation>
    <scope>NUCLEOTIDE SEQUENCE</scope>
    <source>
        <strain evidence="1">JCM 4714</strain>
    </source>
</reference>
<dbReference type="EMBL" id="BMVG01000001">
    <property type="protein sequence ID" value="GHD98145.1"/>
    <property type="molecule type" value="Genomic_DNA"/>
</dbReference>
<reference evidence="1" key="1">
    <citation type="journal article" date="2014" name="Int. J. Syst. Evol. Microbiol.">
        <title>Complete genome sequence of Corynebacterium casei LMG S-19264T (=DSM 44701T), isolated from a smear-ripened cheese.</title>
        <authorList>
            <consortium name="US DOE Joint Genome Institute (JGI-PGF)"/>
            <person name="Walter F."/>
            <person name="Albersmeier A."/>
            <person name="Kalinowski J."/>
            <person name="Ruckert C."/>
        </authorList>
    </citation>
    <scope>NUCLEOTIDE SEQUENCE</scope>
    <source>
        <strain evidence="1">JCM 4714</strain>
    </source>
</reference>
<dbReference type="AlphaFoldDB" id="A0A918YDE6"/>
<name>A0A918YDE6_9ACTN</name>
<comment type="caution">
    <text evidence="1">The sequence shown here is derived from an EMBL/GenBank/DDBJ whole genome shotgun (WGS) entry which is preliminary data.</text>
</comment>
<evidence type="ECO:0000313" key="2">
    <source>
        <dbReference type="Proteomes" id="UP000655443"/>
    </source>
</evidence>
<protein>
    <submittedName>
        <fullName evidence="1">Uncharacterized protein</fullName>
    </submittedName>
</protein>